<evidence type="ECO:0000313" key="5">
    <source>
        <dbReference type="Proteomes" id="UP000230251"/>
    </source>
</evidence>
<protein>
    <recommendedName>
        <fullName evidence="3">PpiC domain-containing protein</fullName>
    </recommendedName>
</protein>
<dbReference type="SUPFAM" id="SSF109998">
    <property type="entry name" value="Triger factor/SurA peptide-binding domain-like"/>
    <property type="match status" value="1"/>
</dbReference>
<keyword evidence="2" id="KW-0472">Membrane</keyword>
<dbReference type="GO" id="GO:0003755">
    <property type="term" value="F:peptidyl-prolyl cis-trans isomerase activity"/>
    <property type="evidence" value="ECO:0007669"/>
    <property type="project" value="UniProtKB-KW"/>
</dbReference>
<dbReference type="InterPro" id="IPR023058">
    <property type="entry name" value="PPIase_PpiC_CS"/>
</dbReference>
<reference evidence="5" key="1">
    <citation type="submission" date="2017-09" db="EMBL/GenBank/DDBJ databases">
        <title>Depth-based differentiation of microbial function through sediment-hosted aquifers and enrichment of novel symbionts in the deep terrestrial subsurface.</title>
        <authorList>
            <person name="Probst A.J."/>
            <person name="Ladd B."/>
            <person name="Jarett J.K."/>
            <person name="Geller-Mcgrath D.E."/>
            <person name="Sieber C.M.K."/>
            <person name="Emerson J.B."/>
            <person name="Anantharaman K."/>
            <person name="Thomas B.C."/>
            <person name="Malmstrom R."/>
            <person name="Stieglmeier M."/>
            <person name="Klingl A."/>
            <person name="Woyke T."/>
            <person name="Ryan C.M."/>
            <person name="Banfield J.F."/>
        </authorList>
    </citation>
    <scope>NUCLEOTIDE SEQUENCE [LARGE SCALE GENOMIC DNA]</scope>
</reference>
<dbReference type="InterPro" id="IPR027304">
    <property type="entry name" value="Trigger_fact/SurA_dom_sf"/>
</dbReference>
<evidence type="ECO:0000256" key="1">
    <source>
        <dbReference type="PROSITE-ProRule" id="PRU00278"/>
    </source>
</evidence>
<proteinExistence type="predicted"/>
<dbReference type="EMBL" id="PFSI01000050">
    <property type="protein sequence ID" value="PJC24297.1"/>
    <property type="molecule type" value="Genomic_DNA"/>
</dbReference>
<accession>A0A2M8ENS1</accession>
<name>A0A2M8ENS1_9BACT</name>
<dbReference type="InterPro" id="IPR046357">
    <property type="entry name" value="PPIase_dom_sf"/>
</dbReference>
<sequence length="289" mass="32568">MSVIHRGEQLMPQVRLHFSHVATFIFLILISFVFFIGVHGFYFQNWHTGAARVAAKFLPIPAAIVEGDIIWYKQVSETANLLIAAEEESEGAFDMALEAVIRQVYVEHLAEELGVSVTRDEVSAYEVDMIDGFLEEVGWSEREYRNYVVKPLLLAQKTEEALLNSYDYQAIARDDLAKVLLDLELGIPFSDLAEQYSEDGSAVFGGDIGLFEKFKLPVGMEPVWDLEVDQVSEILDLGDSYALVKVYDNVVLEGERTHVALQVILVKKATLSEVLEDFARAQEVKVFVR</sequence>
<feature type="domain" description="PpiC" evidence="3">
    <location>
        <begin position="144"/>
        <end position="248"/>
    </location>
</feature>
<comment type="caution">
    <text evidence="4">The sequence shown here is derived from an EMBL/GenBank/DDBJ whole genome shotgun (WGS) entry which is preliminary data.</text>
</comment>
<keyword evidence="1" id="KW-0697">Rotamase</keyword>
<dbReference type="InterPro" id="IPR000297">
    <property type="entry name" value="PPIase_PpiC"/>
</dbReference>
<dbReference type="Pfam" id="PF13624">
    <property type="entry name" value="SurA_N_3"/>
    <property type="match status" value="1"/>
</dbReference>
<dbReference type="PROSITE" id="PS50198">
    <property type="entry name" value="PPIC_PPIASE_2"/>
    <property type="match status" value="1"/>
</dbReference>
<evidence type="ECO:0000259" key="3">
    <source>
        <dbReference type="PROSITE" id="PS50198"/>
    </source>
</evidence>
<dbReference type="AlphaFoldDB" id="A0A2M8ENS1"/>
<keyword evidence="2" id="KW-1133">Transmembrane helix</keyword>
<feature type="transmembrane region" description="Helical" evidence="2">
    <location>
        <begin position="21"/>
        <end position="42"/>
    </location>
</feature>
<dbReference type="SUPFAM" id="SSF54534">
    <property type="entry name" value="FKBP-like"/>
    <property type="match status" value="1"/>
</dbReference>
<dbReference type="Pfam" id="PF00639">
    <property type="entry name" value="Rotamase"/>
    <property type="match status" value="1"/>
</dbReference>
<dbReference type="PROSITE" id="PS01096">
    <property type="entry name" value="PPIC_PPIASE_1"/>
    <property type="match status" value="1"/>
</dbReference>
<keyword evidence="1" id="KW-0413">Isomerase</keyword>
<evidence type="ECO:0000313" key="4">
    <source>
        <dbReference type="EMBL" id="PJC24297.1"/>
    </source>
</evidence>
<dbReference type="Proteomes" id="UP000230251">
    <property type="component" value="Unassembled WGS sequence"/>
</dbReference>
<dbReference type="Gene3D" id="3.10.50.40">
    <property type="match status" value="1"/>
</dbReference>
<organism evidence="4 5">
    <name type="scientific">Candidatus Uhrbacteria bacterium CG_4_9_14_0_2_um_filter_41_50</name>
    <dbReference type="NCBI Taxonomy" id="1975031"/>
    <lineage>
        <taxon>Bacteria</taxon>
        <taxon>Candidatus Uhriibacteriota</taxon>
    </lineage>
</organism>
<evidence type="ECO:0000256" key="2">
    <source>
        <dbReference type="SAM" id="Phobius"/>
    </source>
</evidence>
<keyword evidence="2" id="KW-0812">Transmembrane</keyword>
<gene>
    <name evidence="4" type="ORF">CO057_03155</name>
</gene>